<keyword evidence="7 9" id="KW-0413">Isomerase</keyword>
<comment type="pathway">
    <text evidence="1">Amino-acid biosynthesis; L-tryptophan biosynthesis; L-tryptophan from chorismate: step 3/5.</text>
</comment>
<dbReference type="InterPro" id="IPR013785">
    <property type="entry name" value="Aldolase_TIM"/>
</dbReference>
<organism evidence="9 10">
    <name type="scientific">Geodia barretti</name>
    <name type="common">Barrett's horny sponge</name>
    <dbReference type="NCBI Taxonomy" id="519541"/>
    <lineage>
        <taxon>Eukaryota</taxon>
        <taxon>Metazoa</taxon>
        <taxon>Porifera</taxon>
        <taxon>Demospongiae</taxon>
        <taxon>Heteroscleromorpha</taxon>
        <taxon>Tetractinellida</taxon>
        <taxon>Astrophorina</taxon>
        <taxon>Geodiidae</taxon>
        <taxon>Geodia</taxon>
    </lineage>
</organism>
<gene>
    <name evidence="9" type="ORF">GBAR_LOCUS12532</name>
</gene>
<dbReference type="EMBL" id="CASHTH010001863">
    <property type="protein sequence ID" value="CAI8021060.1"/>
    <property type="molecule type" value="Genomic_DNA"/>
</dbReference>
<evidence type="ECO:0000313" key="10">
    <source>
        <dbReference type="Proteomes" id="UP001174909"/>
    </source>
</evidence>
<evidence type="ECO:0000256" key="4">
    <source>
        <dbReference type="ARBA" id="ARBA00022605"/>
    </source>
</evidence>
<dbReference type="GO" id="GO:0004640">
    <property type="term" value="F:phosphoribosylanthranilate isomerase activity"/>
    <property type="evidence" value="ECO:0007669"/>
    <property type="project" value="UniProtKB-EC"/>
</dbReference>
<dbReference type="AlphaFoldDB" id="A0AA35S095"/>
<dbReference type="GO" id="GO:0000162">
    <property type="term" value="P:L-tryptophan biosynthetic process"/>
    <property type="evidence" value="ECO:0007669"/>
    <property type="project" value="UniProtKB-KW"/>
</dbReference>
<evidence type="ECO:0000256" key="6">
    <source>
        <dbReference type="ARBA" id="ARBA00023141"/>
    </source>
</evidence>
<protein>
    <recommendedName>
        <fullName evidence="3">phosphoribosylanthranilate isomerase</fullName>
        <ecNumber evidence="3">5.3.1.24</ecNumber>
    </recommendedName>
</protein>
<comment type="caution">
    <text evidence="9">The sequence shown here is derived from an EMBL/GenBank/DDBJ whole genome shotgun (WGS) entry which is preliminary data.</text>
</comment>
<reference evidence="9" key="1">
    <citation type="submission" date="2023-03" db="EMBL/GenBank/DDBJ databases">
        <authorList>
            <person name="Steffen K."/>
            <person name="Cardenas P."/>
        </authorList>
    </citation>
    <scope>NUCLEOTIDE SEQUENCE</scope>
</reference>
<evidence type="ECO:0000313" key="9">
    <source>
        <dbReference type="EMBL" id="CAI8021060.1"/>
    </source>
</evidence>
<keyword evidence="10" id="KW-1185">Reference proteome</keyword>
<dbReference type="PANTHER" id="PTHR42894">
    <property type="entry name" value="N-(5'-PHOSPHORIBOSYL)ANTHRANILATE ISOMERASE"/>
    <property type="match status" value="1"/>
</dbReference>
<keyword evidence="4" id="KW-0028">Amino-acid biosynthesis</keyword>
<proteinExistence type="inferred from homology"/>
<feature type="domain" description="N-(5'phosphoribosyl) anthranilate isomerase (PRAI)" evidence="8">
    <location>
        <begin position="2"/>
        <end position="210"/>
    </location>
</feature>
<keyword evidence="5" id="KW-0822">Tryptophan biosynthesis</keyword>
<accession>A0AA35S095</accession>
<dbReference type="CDD" id="cd00405">
    <property type="entry name" value="PRAI"/>
    <property type="match status" value="1"/>
</dbReference>
<dbReference type="EC" id="5.3.1.24" evidence="3"/>
<evidence type="ECO:0000256" key="1">
    <source>
        <dbReference type="ARBA" id="ARBA00004664"/>
    </source>
</evidence>
<dbReference type="InterPro" id="IPR044643">
    <property type="entry name" value="TrpF_fam"/>
</dbReference>
<evidence type="ECO:0000256" key="3">
    <source>
        <dbReference type="ARBA" id="ARBA00012572"/>
    </source>
</evidence>
<dbReference type="Gene3D" id="3.20.20.70">
    <property type="entry name" value="Aldolase class I"/>
    <property type="match status" value="1"/>
</dbReference>
<dbReference type="InterPro" id="IPR001240">
    <property type="entry name" value="PRAI_dom"/>
</dbReference>
<dbReference type="InterPro" id="IPR011060">
    <property type="entry name" value="RibuloseP-bd_barrel"/>
</dbReference>
<evidence type="ECO:0000256" key="5">
    <source>
        <dbReference type="ARBA" id="ARBA00022822"/>
    </source>
</evidence>
<sequence>MVKICGVRRLEDALTAADAGADYVGMVFVPGRRRRIEPSDARLIANGLRESTTTAPESVGLFGDQPLDEVLATIAVSGIDYAQLCGDESIDYCREVQHRAGVIKVLHVPADSGETTIHALDCQIRAFADAGCTVTLDSEVVGLHGGTGQSFDWRVASALAEHRAFLLAGGLTPDNVAGAVESVRPWGVDVSSGVETDGDKDADKIGRFVRNARASGQA</sequence>
<name>A0AA35S095_GEOBA</name>
<evidence type="ECO:0000256" key="2">
    <source>
        <dbReference type="ARBA" id="ARBA00007571"/>
    </source>
</evidence>
<dbReference type="Pfam" id="PF00697">
    <property type="entry name" value="PRAI"/>
    <property type="match status" value="1"/>
</dbReference>
<comment type="similarity">
    <text evidence="2">Belongs to the TrpF family.</text>
</comment>
<keyword evidence="6" id="KW-0057">Aromatic amino acid biosynthesis</keyword>
<dbReference type="SUPFAM" id="SSF51366">
    <property type="entry name" value="Ribulose-phoshate binding barrel"/>
    <property type="match status" value="1"/>
</dbReference>
<evidence type="ECO:0000256" key="7">
    <source>
        <dbReference type="ARBA" id="ARBA00023235"/>
    </source>
</evidence>
<dbReference type="PANTHER" id="PTHR42894:SF1">
    <property type="entry name" value="N-(5'-PHOSPHORIBOSYL)ANTHRANILATE ISOMERASE"/>
    <property type="match status" value="1"/>
</dbReference>
<dbReference type="HAMAP" id="MF_00135">
    <property type="entry name" value="PRAI"/>
    <property type="match status" value="1"/>
</dbReference>
<dbReference type="Proteomes" id="UP001174909">
    <property type="component" value="Unassembled WGS sequence"/>
</dbReference>
<evidence type="ECO:0000259" key="8">
    <source>
        <dbReference type="Pfam" id="PF00697"/>
    </source>
</evidence>